<protein>
    <submittedName>
        <fullName evidence="2">Uncharacterized protein</fullName>
    </submittedName>
</protein>
<feature type="coiled-coil region" evidence="1">
    <location>
        <begin position="62"/>
        <end position="89"/>
    </location>
</feature>
<evidence type="ECO:0000313" key="2">
    <source>
        <dbReference type="EMBL" id="QTD63039.1"/>
    </source>
</evidence>
<organism evidence="2 3">
    <name type="scientific">Acinetobacter towneri</name>
    <dbReference type="NCBI Taxonomy" id="202956"/>
    <lineage>
        <taxon>Bacteria</taxon>
        <taxon>Pseudomonadati</taxon>
        <taxon>Pseudomonadota</taxon>
        <taxon>Gammaproteobacteria</taxon>
        <taxon>Moraxellales</taxon>
        <taxon>Moraxellaceae</taxon>
        <taxon>Acinetobacter</taxon>
    </lineage>
</organism>
<gene>
    <name evidence="2" type="ORF">J4G45_05815</name>
</gene>
<evidence type="ECO:0000313" key="3">
    <source>
        <dbReference type="Proteomes" id="UP000663954"/>
    </source>
</evidence>
<dbReference type="Proteomes" id="UP000663954">
    <property type="component" value="Chromosome"/>
</dbReference>
<sequence>MDLQKEGELFLAHMRSIGLAMFMFELDEDGNFDDMSMAYVWSAWQAAKAQSEKALLEQFEINNKLVEQIEKLKAKAQAVQETQQALNDRLLVKSIREHVESHIAEISVNDLFDKGWFAAMKCIENNIDMLEAQEQAND</sequence>
<name>A0ABX7TLC3_9GAMM</name>
<reference evidence="2 3" key="1">
    <citation type="journal article" date="2020" name="Front. Cell. Infect. Microbiol.">
        <title>Characterization of Three Porcine Acinetobacter towneri Strains Co-Harboring tet(X3) and bla OXA-58.</title>
        <authorList>
            <person name="Ma J."/>
            <person name="Wang J."/>
            <person name="Feng J."/>
            <person name="Liu Y."/>
            <person name="Yang B."/>
            <person name="Li R."/>
            <person name="Bai L."/>
            <person name="He T."/>
            <person name="Wang X."/>
            <person name="Yang Z."/>
        </authorList>
    </citation>
    <scope>NUCLEOTIDE SEQUENCE [LARGE SCALE GENOMIC DNA]</scope>
    <source>
        <strain evidence="2 3">GX5</strain>
    </source>
</reference>
<keyword evidence="1" id="KW-0175">Coiled coil</keyword>
<evidence type="ECO:0000256" key="1">
    <source>
        <dbReference type="SAM" id="Coils"/>
    </source>
</evidence>
<dbReference type="EMBL" id="CP071770">
    <property type="protein sequence ID" value="QTD63039.1"/>
    <property type="molecule type" value="Genomic_DNA"/>
</dbReference>
<proteinExistence type="predicted"/>
<dbReference type="RefSeq" id="WP_207974028.1">
    <property type="nucleotide sequence ID" value="NZ_CP071770.1"/>
</dbReference>
<accession>A0ABX7TLC3</accession>
<keyword evidence="3" id="KW-1185">Reference proteome</keyword>